<organism evidence="1 2">
    <name type="scientific">Candidatus Doudnabacteria bacterium RIFCSPHIGHO2_01_FULL_43_23</name>
    <dbReference type="NCBI Taxonomy" id="1817822"/>
    <lineage>
        <taxon>Bacteria</taxon>
        <taxon>Candidatus Doudnaibacteriota</taxon>
    </lineage>
</organism>
<evidence type="ECO:0000313" key="2">
    <source>
        <dbReference type="Proteomes" id="UP000177912"/>
    </source>
</evidence>
<sequence length="82" mass="9465">MTEAENSAEVLVRFGKEGLFPHILKTGGRKYRIKKVNLMHTITDGAVRIYFFSVSDDANSWKLGFNTQTLSWWVEDHYPSNN</sequence>
<dbReference type="EMBL" id="MFEI01000044">
    <property type="protein sequence ID" value="OGE79894.1"/>
    <property type="molecule type" value="Genomic_DNA"/>
</dbReference>
<dbReference type="AlphaFoldDB" id="A0A1F5NQT2"/>
<dbReference type="Proteomes" id="UP000177912">
    <property type="component" value="Unassembled WGS sequence"/>
</dbReference>
<accession>A0A1F5NQT2</accession>
<name>A0A1F5NQT2_9BACT</name>
<proteinExistence type="predicted"/>
<reference evidence="1 2" key="1">
    <citation type="journal article" date="2016" name="Nat. Commun.">
        <title>Thousands of microbial genomes shed light on interconnected biogeochemical processes in an aquifer system.</title>
        <authorList>
            <person name="Anantharaman K."/>
            <person name="Brown C.T."/>
            <person name="Hug L.A."/>
            <person name="Sharon I."/>
            <person name="Castelle C.J."/>
            <person name="Probst A.J."/>
            <person name="Thomas B.C."/>
            <person name="Singh A."/>
            <person name="Wilkins M.J."/>
            <person name="Karaoz U."/>
            <person name="Brodie E.L."/>
            <person name="Williams K.H."/>
            <person name="Hubbard S.S."/>
            <person name="Banfield J.F."/>
        </authorList>
    </citation>
    <scope>NUCLEOTIDE SEQUENCE [LARGE SCALE GENOMIC DNA]</scope>
</reference>
<comment type="caution">
    <text evidence="1">The sequence shown here is derived from an EMBL/GenBank/DDBJ whole genome shotgun (WGS) entry which is preliminary data.</text>
</comment>
<evidence type="ECO:0000313" key="1">
    <source>
        <dbReference type="EMBL" id="OGE79894.1"/>
    </source>
</evidence>
<gene>
    <name evidence="1" type="ORF">A2826_01230</name>
</gene>
<protein>
    <submittedName>
        <fullName evidence="1">Uncharacterized protein</fullName>
    </submittedName>
</protein>
<dbReference type="STRING" id="1817822.A2826_01230"/>